<dbReference type="GO" id="GO:0009117">
    <property type="term" value="P:nucleotide metabolic process"/>
    <property type="evidence" value="ECO:0007669"/>
    <property type="project" value="UniProtKB-KW"/>
</dbReference>
<dbReference type="GO" id="GO:0047429">
    <property type="term" value="F:nucleoside triphosphate diphosphatase activity"/>
    <property type="evidence" value="ECO:0007669"/>
    <property type="project" value="UniProtKB-EC"/>
</dbReference>
<dbReference type="Gene3D" id="3.90.950.10">
    <property type="match status" value="1"/>
</dbReference>
<dbReference type="EC" id="3.6.1.9" evidence="4"/>
<comment type="cofactor">
    <cofactor evidence="1 4">
        <name>a divalent metal cation</name>
        <dbReference type="ChEBI" id="CHEBI:60240"/>
    </cofactor>
</comment>
<gene>
    <name evidence="5" type="ORF">MACH21_32610</name>
</gene>
<proteinExistence type="inferred from homology"/>
<keyword evidence="3 4" id="KW-0546">Nucleotide metabolism</keyword>
<protein>
    <recommendedName>
        <fullName evidence="4">Nucleoside triphosphate pyrophosphatase</fullName>
        <ecNumber evidence="4">3.6.1.9</ecNumber>
    </recommendedName>
    <alternativeName>
        <fullName evidence="4">Nucleotide pyrophosphatase</fullName>
        <shortName evidence="4">Nucleotide PPase</shortName>
    </alternativeName>
</protein>
<evidence type="ECO:0000256" key="4">
    <source>
        <dbReference type="HAMAP-Rule" id="MF_00528"/>
    </source>
</evidence>
<dbReference type="InterPro" id="IPR003697">
    <property type="entry name" value="Maf-like"/>
</dbReference>
<comment type="function">
    <text evidence="4">Nucleoside triphosphate pyrophosphatase. May have a dual role in cell division arrest and in preventing the incorporation of modified nucleotides into cellular nucleic acids.</text>
</comment>
<keyword evidence="6" id="KW-1185">Reference proteome</keyword>
<accession>A0AA48HK57</accession>
<organism evidence="5 6">
    <name type="scientific">Roseicyclus marinus</name>
    <dbReference type="NCBI Taxonomy" id="2161673"/>
    <lineage>
        <taxon>Bacteria</taxon>
        <taxon>Pseudomonadati</taxon>
        <taxon>Pseudomonadota</taxon>
        <taxon>Alphaproteobacteria</taxon>
        <taxon>Rhodobacterales</taxon>
        <taxon>Roseobacteraceae</taxon>
        <taxon>Roseicyclus</taxon>
    </lineage>
</organism>
<dbReference type="Proteomes" id="UP001337723">
    <property type="component" value="Chromosome"/>
</dbReference>
<comment type="subcellular location">
    <subcellularLocation>
        <location evidence="4">Cytoplasm</location>
    </subcellularLocation>
</comment>
<evidence type="ECO:0000256" key="3">
    <source>
        <dbReference type="ARBA" id="ARBA00023080"/>
    </source>
</evidence>
<evidence type="ECO:0000313" key="6">
    <source>
        <dbReference type="Proteomes" id="UP001337723"/>
    </source>
</evidence>
<keyword evidence="2 4" id="KW-0378">Hydrolase</keyword>
<evidence type="ECO:0000313" key="5">
    <source>
        <dbReference type="EMBL" id="BDW87084.1"/>
    </source>
</evidence>
<comment type="caution">
    <text evidence="4">Lacks conserved residue(s) required for the propagation of feature annotation.</text>
</comment>
<dbReference type="PANTHER" id="PTHR43213:SF5">
    <property type="entry name" value="BIFUNCTIONAL DTTP_UTP PYROPHOSPHATASE_METHYLTRANSFERASE PROTEIN-RELATED"/>
    <property type="match status" value="1"/>
</dbReference>
<dbReference type="PANTHER" id="PTHR43213">
    <property type="entry name" value="BIFUNCTIONAL DTTP/UTP PYROPHOSPHATASE/METHYLTRANSFERASE PROTEIN-RELATED"/>
    <property type="match status" value="1"/>
</dbReference>
<dbReference type="HAMAP" id="MF_00528">
    <property type="entry name" value="Maf"/>
    <property type="match status" value="1"/>
</dbReference>
<comment type="similarity">
    <text evidence="4">Belongs to the Maf family.</text>
</comment>
<evidence type="ECO:0000256" key="2">
    <source>
        <dbReference type="ARBA" id="ARBA00022801"/>
    </source>
</evidence>
<dbReference type="Pfam" id="PF02545">
    <property type="entry name" value="Maf"/>
    <property type="match status" value="1"/>
</dbReference>
<dbReference type="PIRSF" id="PIRSF006305">
    <property type="entry name" value="Maf"/>
    <property type="match status" value="1"/>
</dbReference>
<comment type="catalytic activity">
    <reaction evidence="4">
        <text>a 2'-deoxyribonucleoside 5'-triphosphate + H2O = a 2'-deoxyribonucleoside 5'-phosphate + diphosphate + H(+)</text>
        <dbReference type="Rhea" id="RHEA:44644"/>
        <dbReference type="ChEBI" id="CHEBI:15377"/>
        <dbReference type="ChEBI" id="CHEBI:15378"/>
        <dbReference type="ChEBI" id="CHEBI:33019"/>
        <dbReference type="ChEBI" id="CHEBI:61560"/>
        <dbReference type="ChEBI" id="CHEBI:65317"/>
        <dbReference type="EC" id="3.6.1.9"/>
    </reaction>
</comment>
<comment type="catalytic activity">
    <reaction evidence="4">
        <text>a ribonucleoside 5'-triphosphate + H2O = a ribonucleoside 5'-phosphate + diphosphate + H(+)</text>
        <dbReference type="Rhea" id="RHEA:23996"/>
        <dbReference type="ChEBI" id="CHEBI:15377"/>
        <dbReference type="ChEBI" id="CHEBI:15378"/>
        <dbReference type="ChEBI" id="CHEBI:33019"/>
        <dbReference type="ChEBI" id="CHEBI:58043"/>
        <dbReference type="ChEBI" id="CHEBI:61557"/>
        <dbReference type="EC" id="3.6.1.9"/>
    </reaction>
</comment>
<dbReference type="InterPro" id="IPR029001">
    <property type="entry name" value="ITPase-like_fam"/>
</dbReference>
<dbReference type="GO" id="GO:0005737">
    <property type="term" value="C:cytoplasm"/>
    <property type="evidence" value="ECO:0007669"/>
    <property type="project" value="UniProtKB-SubCell"/>
</dbReference>
<reference evidence="5 6" key="1">
    <citation type="submission" date="2023-01" db="EMBL/GenBank/DDBJ databases">
        <title>Complete genome sequence of Roseicyclus marinus strain Dej080120_10.</title>
        <authorList>
            <person name="Ueki S."/>
            <person name="Maruyama F."/>
        </authorList>
    </citation>
    <scope>NUCLEOTIDE SEQUENCE [LARGE SCALE GENOMIC DNA]</scope>
    <source>
        <strain evidence="5 6">Dej080120_10</strain>
    </source>
</reference>
<sequence>MDSFSSPTDRLVLASGSPIRAEMLARVGIAHDVKIARVDEDAIRAALVADGATPRDVADALAEAKARKSAGQGLTLGCDQILSLKAEIFAKPANRAEAADHLGRLSGQTHHLYSAAVLYEDAQPVWRHVGVARLTMHKLTAVEIESYLDRAWPEVEGCVGAYQAEALGARLFARIEGDWFSVLGLPLLELCSHLRLRGWRFE</sequence>
<name>A0AA48HK57_9RHOB</name>
<dbReference type="SUPFAM" id="SSF52972">
    <property type="entry name" value="ITPase-like"/>
    <property type="match status" value="1"/>
</dbReference>
<dbReference type="CDD" id="cd00555">
    <property type="entry name" value="Maf"/>
    <property type="match status" value="1"/>
</dbReference>
<evidence type="ECO:0000256" key="1">
    <source>
        <dbReference type="ARBA" id="ARBA00001968"/>
    </source>
</evidence>
<dbReference type="EMBL" id="AP027266">
    <property type="protein sequence ID" value="BDW87084.1"/>
    <property type="molecule type" value="Genomic_DNA"/>
</dbReference>
<keyword evidence="4" id="KW-0963">Cytoplasm</keyword>
<dbReference type="AlphaFoldDB" id="A0AA48HK57"/>
<dbReference type="RefSeq" id="WP_338273175.1">
    <property type="nucleotide sequence ID" value="NZ_AP027266.1"/>
</dbReference>
<dbReference type="KEGG" id="rmai:MACH21_32610"/>
<feature type="active site" description="Proton acceptor" evidence="4">
    <location>
        <position position="79"/>
    </location>
</feature>